<evidence type="ECO:0000313" key="5">
    <source>
        <dbReference type="Proteomes" id="UP000824151"/>
    </source>
</evidence>
<dbReference type="SMART" id="SM01007">
    <property type="entry name" value="Aldolase_II"/>
    <property type="match status" value="1"/>
</dbReference>
<dbReference type="SUPFAM" id="SSF53639">
    <property type="entry name" value="AraD/HMP-PK domain-like"/>
    <property type="match status" value="1"/>
</dbReference>
<dbReference type="AlphaFoldDB" id="A0A9D1RZM0"/>
<reference evidence="4" key="1">
    <citation type="journal article" date="2021" name="PeerJ">
        <title>Extensive microbial diversity within the chicken gut microbiome revealed by metagenomics and culture.</title>
        <authorList>
            <person name="Gilroy R."/>
            <person name="Ravi A."/>
            <person name="Getino M."/>
            <person name="Pursley I."/>
            <person name="Horton D.L."/>
            <person name="Alikhan N.F."/>
            <person name="Baker D."/>
            <person name="Gharbi K."/>
            <person name="Hall N."/>
            <person name="Watson M."/>
            <person name="Adriaenssens E.M."/>
            <person name="Foster-Nyarko E."/>
            <person name="Jarju S."/>
            <person name="Secka A."/>
            <person name="Antonio M."/>
            <person name="Oren A."/>
            <person name="Chaudhuri R.R."/>
            <person name="La Ragione R."/>
            <person name="Hildebrand F."/>
            <person name="Pallen M.J."/>
        </authorList>
    </citation>
    <scope>NUCLEOTIDE SEQUENCE</scope>
    <source>
        <strain evidence="4">ChiHejej3B27-3195</strain>
    </source>
</reference>
<name>A0A9D1RZM0_9MICC</name>
<accession>A0A9D1RZM0</accession>
<organism evidence="4 5">
    <name type="scientific">Candidatus Nesterenkonia stercoripullorum</name>
    <dbReference type="NCBI Taxonomy" id="2838701"/>
    <lineage>
        <taxon>Bacteria</taxon>
        <taxon>Bacillati</taxon>
        <taxon>Actinomycetota</taxon>
        <taxon>Actinomycetes</taxon>
        <taxon>Micrococcales</taxon>
        <taxon>Micrococcaceae</taxon>
        <taxon>Nesterenkonia</taxon>
    </lineage>
</organism>
<dbReference type="InterPro" id="IPR036409">
    <property type="entry name" value="Aldolase_II/adducin_N_sf"/>
</dbReference>
<proteinExistence type="predicted"/>
<dbReference type="InterPro" id="IPR050197">
    <property type="entry name" value="Aldolase_class_II_sugar_metab"/>
</dbReference>
<dbReference type="Gene3D" id="3.40.225.10">
    <property type="entry name" value="Class II aldolase/adducin N-terminal domain"/>
    <property type="match status" value="1"/>
</dbReference>
<protein>
    <submittedName>
        <fullName evidence="4">Class II aldolase/adducin family protein</fullName>
    </submittedName>
</protein>
<evidence type="ECO:0000259" key="3">
    <source>
        <dbReference type="SMART" id="SM01007"/>
    </source>
</evidence>
<feature type="domain" description="Class II aldolase/adducin N-terminal" evidence="3">
    <location>
        <begin position="1"/>
        <end position="162"/>
    </location>
</feature>
<dbReference type="PANTHER" id="PTHR22789">
    <property type="entry name" value="FUCULOSE PHOSPHATE ALDOLASE"/>
    <property type="match status" value="1"/>
</dbReference>
<dbReference type="InterPro" id="IPR001303">
    <property type="entry name" value="Aldolase_II/adducin_N"/>
</dbReference>
<dbReference type="EMBL" id="DXGD01000071">
    <property type="protein sequence ID" value="HIW98878.1"/>
    <property type="molecule type" value="Genomic_DNA"/>
</dbReference>
<dbReference type="GO" id="GO:0016832">
    <property type="term" value="F:aldehyde-lyase activity"/>
    <property type="evidence" value="ECO:0007669"/>
    <property type="project" value="TreeGrafter"/>
</dbReference>
<keyword evidence="2" id="KW-0456">Lyase</keyword>
<gene>
    <name evidence="4" type="ORF">H9871_01915</name>
</gene>
<dbReference type="PANTHER" id="PTHR22789:SF0">
    <property type="entry name" value="3-OXO-TETRONATE 4-PHOSPHATE DECARBOXYLASE-RELATED"/>
    <property type="match status" value="1"/>
</dbReference>
<dbReference type="Pfam" id="PF00596">
    <property type="entry name" value="Aldolase_II"/>
    <property type="match status" value="1"/>
</dbReference>
<dbReference type="GO" id="GO:0005829">
    <property type="term" value="C:cytosol"/>
    <property type="evidence" value="ECO:0007669"/>
    <property type="project" value="TreeGrafter"/>
</dbReference>
<dbReference type="GO" id="GO:0046872">
    <property type="term" value="F:metal ion binding"/>
    <property type="evidence" value="ECO:0007669"/>
    <property type="project" value="UniProtKB-KW"/>
</dbReference>
<evidence type="ECO:0000256" key="2">
    <source>
        <dbReference type="ARBA" id="ARBA00023239"/>
    </source>
</evidence>
<keyword evidence="1" id="KW-0479">Metal-binding</keyword>
<dbReference type="Proteomes" id="UP000824151">
    <property type="component" value="Unassembled WGS sequence"/>
</dbReference>
<sequence>GASGNISVRVGERTYMSPTGVSLGELRAQELSVMAADGTQLGGLRASKEYPLHAAMYAKDPEAGAVIHLHSAQAMAASCLPPASERSALPPVTPYLVMRVGRVPHVGYAPPGSVELGEELSRVEGLFHGALLANHGLIVTGRDMDQALDRAVEVEEACRLYVQLFGAPARWLSDDDVAVLTERHGTPW</sequence>
<feature type="non-terminal residue" evidence="4">
    <location>
        <position position="1"/>
    </location>
</feature>
<dbReference type="GO" id="GO:0019323">
    <property type="term" value="P:pentose catabolic process"/>
    <property type="evidence" value="ECO:0007669"/>
    <property type="project" value="TreeGrafter"/>
</dbReference>
<evidence type="ECO:0000256" key="1">
    <source>
        <dbReference type="ARBA" id="ARBA00022723"/>
    </source>
</evidence>
<comment type="caution">
    <text evidence="4">The sequence shown here is derived from an EMBL/GenBank/DDBJ whole genome shotgun (WGS) entry which is preliminary data.</text>
</comment>
<evidence type="ECO:0000313" key="4">
    <source>
        <dbReference type="EMBL" id="HIW98878.1"/>
    </source>
</evidence>
<reference evidence="4" key="2">
    <citation type="submission" date="2021-04" db="EMBL/GenBank/DDBJ databases">
        <authorList>
            <person name="Gilroy R."/>
        </authorList>
    </citation>
    <scope>NUCLEOTIDE SEQUENCE</scope>
    <source>
        <strain evidence="4">ChiHejej3B27-3195</strain>
    </source>
</reference>